<dbReference type="GeneID" id="301359250"/>
<keyword evidence="1" id="KW-0812">Transmembrane</keyword>
<feature type="transmembrane region" description="Helical" evidence="1">
    <location>
        <begin position="34"/>
        <end position="52"/>
    </location>
</feature>
<organism evidence="2 3">
    <name type="scientific">Halorubrum ezzemoulense DSM 17463</name>
    <dbReference type="NCBI Taxonomy" id="1121945"/>
    <lineage>
        <taxon>Archaea</taxon>
        <taxon>Methanobacteriati</taxon>
        <taxon>Methanobacteriota</taxon>
        <taxon>Stenosarchaea group</taxon>
        <taxon>Halobacteria</taxon>
        <taxon>Halobacteriales</taxon>
        <taxon>Haloferacaceae</taxon>
        <taxon>Halorubrum</taxon>
    </lineage>
</organism>
<name>A0A1X4HAM9_HALEZ</name>
<feature type="transmembrane region" description="Helical" evidence="1">
    <location>
        <begin position="64"/>
        <end position="83"/>
    </location>
</feature>
<feature type="transmembrane region" description="Helical" evidence="1">
    <location>
        <begin position="89"/>
        <end position="107"/>
    </location>
</feature>
<dbReference type="RefSeq" id="WP_049930011.1">
    <property type="nucleotide sequence ID" value="NZ_ATXS01000001.1"/>
</dbReference>
<keyword evidence="1" id="KW-0472">Membrane</keyword>
<keyword evidence="1" id="KW-1133">Transmembrane helix</keyword>
<accession>A0A1X4HAM9</accession>
<gene>
    <name evidence="2" type="ORF">B9H04_03615</name>
</gene>
<dbReference type="eggNOG" id="arCOG11369">
    <property type="taxonomic scope" value="Archaea"/>
</dbReference>
<reference evidence="2 3" key="1">
    <citation type="submission" date="2017-04" db="EMBL/GenBank/DDBJ databases">
        <title>MLSA of the genus Halorubrum.</title>
        <authorList>
            <person name="De La Haba R."/>
            <person name="Sanchez-Porro C."/>
            <person name="Infante-Dominguez C."/>
            <person name="Ventosa A."/>
        </authorList>
    </citation>
    <scope>NUCLEOTIDE SEQUENCE [LARGE SCALE GENOMIC DNA]</scope>
    <source>
        <strain evidence="2 3">DSM 17463</strain>
    </source>
</reference>
<dbReference type="EMBL" id="NEDJ01000007">
    <property type="protein sequence ID" value="OSP10054.1"/>
    <property type="molecule type" value="Genomic_DNA"/>
</dbReference>
<evidence type="ECO:0000313" key="3">
    <source>
        <dbReference type="Proteomes" id="UP000193587"/>
    </source>
</evidence>
<evidence type="ECO:0000313" key="2">
    <source>
        <dbReference type="EMBL" id="OSP10054.1"/>
    </source>
</evidence>
<comment type="caution">
    <text evidence="2">The sequence shown here is derived from an EMBL/GenBank/DDBJ whole genome shotgun (WGS) entry which is preliminary data.</text>
</comment>
<dbReference type="Proteomes" id="UP000193587">
    <property type="component" value="Unassembled WGS sequence"/>
</dbReference>
<sequence>MNRALPLALGVGVVPALGVYALVSSVPTALGTAAVYVGAAYFYFAFDISLLAAAPRFDDRSDRLGYGVGLFGLSVTPILFAQSAGGGDATVFGFVIAFFGAVAFLTLSEQARRRRGGGE</sequence>
<evidence type="ECO:0000256" key="1">
    <source>
        <dbReference type="SAM" id="Phobius"/>
    </source>
</evidence>
<proteinExistence type="predicted"/>
<protein>
    <submittedName>
        <fullName evidence="2">Uncharacterized protein</fullName>
    </submittedName>
</protein>
<dbReference type="AlphaFoldDB" id="A0A1X4HAM9"/>